<dbReference type="RefSeq" id="WP_090593965.1">
    <property type="nucleotide sequence ID" value="NZ_FNCS01000003.1"/>
</dbReference>
<dbReference type="Pfam" id="PF13302">
    <property type="entry name" value="Acetyltransf_3"/>
    <property type="match status" value="1"/>
</dbReference>
<feature type="domain" description="N-acetyltransferase" evidence="1">
    <location>
        <begin position="7"/>
        <end position="170"/>
    </location>
</feature>
<dbReference type="PROSITE" id="PS51186">
    <property type="entry name" value="GNAT"/>
    <property type="match status" value="1"/>
</dbReference>
<proteinExistence type="predicted"/>
<dbReference type="GO" id="GO:0016747">
    <property type="term" value="F:acyltransferase activity, transferring groups other than amino-acyl groups"/>
    <property type="evidence" value="ECO:0007669"/>
    <property type="project" value="InterPro"/>
</dbReference>
<dbReference type="Gene3D" id="3.40.630.30">
    <property type="match status" value="1"/>
</dbReference>
<accession>A0A1G7UIA4</accession>
<evidence type="ECO:0000313" key="3">
    <source>
        <dbReference type="Proteomes" id="UP000199495"/>
    </source>
</evidence>
<protein>
    <submittedName>
        <fullName evidence="2">Protein N-acetyltransferase, RimJ/RimL family</fullName>
    </submittedName>
</protein>
<dbReference type="EMBL" id="FNCS01000003">
    <property type="protein sequence ID" value="SDG47078.1"/>
    <property type="molecule type" value="Genomic_DNA"/>
</dbReference>
<dbReference type="InterPro" id="IPR000182">
    <property type="entry name" value="GNAT_dom"/>
</dbReference>
<dbReference type="InterPro" id="IPR051531">
    <property type="entry name" value="N-acetyltransferase"/>
</dbReference>
<keyword evidence="3" id="KW-1185">Reference proteome</keyword>
<sequence length="183" mass="20248">MLQTTRLNLRPWRTSDADAYAALQGDPIVRRFFPAPLRREQAEADLAAHMDKFATNGFGMLAAELKSTGDFVGLIGIGRVPDIIKSVIPSQPEIEIGWVINHSFWGQGLAPEGATACRDYAFQTLECPEIVAFTAAINTPSQRVMEKIGLTRAPEDDYLHPRIPEGHPLRPHVLYRMKNPAGS</sequence>
<dbReference type="PANTHER" id="PTHR43792">
    <property type="entry name" value="GNAT FAMILY, PUTATIVE (AFU_ORTHOLOGUE AFUA_3G00765)-RELATED-RELATED"/>
    <property type="match status" value="1"/>
</dbReference>
<keyword evidence="2" id="KW-0808">Transferase</keyword>
<dbReference type="AlphaFoldDB" id="A0A1G7UIA4"/>
<dbReference type="SUPFAM" id="SSF55729">
    <property type="entry name" value="Acyl-CoA N-acyltransferases (Nat)"/>
    <property type="match status" value="1"/>
</dbReference>
<organism evidence="2 3">
    <name type="scientific">Pelagibacterium luteolum</name>
    <dbReference type="NCBI Taxonomy" id="440168"/>
    <lineage>
        <taxon>Bacteria</taxon>
        <taxon>Pseudomonadati</taxon>
        <taxon>Pseudomonadota</taxon>
        <taxon>Alphaproteobacteria</taxon>
        <taxon>Hyphomicrobiales</taxon>
        <taxon>Devosiaceae</taxon>
        <taxon>Pelagibacterium</taxon>
    </lineage>
</organism>
<dbReference type="PANTHER" id="PTHR43792:SF1">
    <property type="entry name" value="N-ACETYLTRANSFERASE DOMAIN-CONTAINING PROTEIN"/>
    <property type="match status" value="1"/>
</dbReference>
<gene>
    <name evidence="2" type="ORF">SAMN04487974_10377</name>
</gene>
<dbReference type="Proteomes" id="UP000199495">
    <property type="component" value="Unassembled WGS sequence"/>
</dbReference>
<dbReference type="STRING" id="440168.SAMN04487974_10377"/>
<dbReference type="OrthoDB" id="6293260at2"/>
<evidence type="ECO:0000259" key="1">
    <source>
        <dbReference type="PROSITE" id="PS51186"/>
    </source>
</evidence>
<dbReference type="InterPro" id="IPR016181">
    <property type="entry name" value="Acyl_CoA_acyltransferase"/>
</dbReference>
<evidence type="ECO:0000313" key="2">
    <source>
        <dbReference type="EMBL" id="SDG47078.1"/>
    </source>
</evidence>
<reference evidence="2 3" key="1">
    <citation type="submission" date="2016-10" db="EMBL/GenBank/DDBJ databases">
        <authorList>
            <person name="de Groot N.N."/>
        </authorList>
    </citation>
    <scope>NUCLEOTIDE SEQUENCE [LARGE SCALE GENOMIC DNA]</scope>
    <source>
        <strain evidence="2 3">CGMCC 1.10267</strain>
    </source>
</reference>
<name>A0A1G7UIA4_9HYPH</name>